<dbReference type="GO" id="GO:0003676">
    <property type="term" value="F:nucleic acid binding"/>
    <property type="evidence" value="ECO:0007669"/>
    <property type="project" value="InterPro"/>
</dbReference>
<keyword evidence="2" id="KW-0378">Hydrolase</keyword>
<feature type="compositionally biased region" description="Polar residues" evidence="6">
    <location>
        <begin position="28"/>
        <end position="37"/>
    </location>
</feature>
<protein>
    <recommendedName>
        <fullName evidence="7">DEAD-box RNA helicase Q domain-containing protein</fullName>
    </recommendedName>
</protein>
<dbReference type="GO" id="GO:0005524">
    <property type="term" value="F:ATP binding"/>
    <property type="evidence" value="ECO:0007669"/>
    <property type="project" value="UniProtKB-KW"/>
</dbReference>
<dbReference type="InterPro" id="IPR014014">
    <property type="entry name" value="RNA_helicase_DEAD_Q_motif"/>
</dbReference>
<evidence type="ECO:0000256" key="2">
    <source>
        <dbReference type="ARBA" id="ARBA00022801"/>
    </source>
</evidence>
<dbReference type="Proteomes" id="UP000673691">
    <property type="component" value="Unassembled WGS sequence"/>
</dbReference>
<keyword evidence="3" id="KW-0347">Helicase</keyword>
<evidence type="ECO:0000256" key="6">
    <source>
        <dbReference type="SAM" id="MobiDB-lite"/>
    </source>
</evidence>
<name>A0A8H8DJR4_9FUNG</name>
<dbReference type="Pfam" id="PF00270">
    <property type="entry name" value="DEAD"/>
    <property type="match status" value="1"/>
</dbReference>
<dbReference type="InterPro" id="IPR011545">
    <property type="entry name" value="DEAD/DEAH_box_helicase_dom"/>
</dbReference>
<feature type="compositionally biased region" description="Acidic residues" evidence="6">
    <location>
        <begin position="150"/>
        <end position="161"/>
    </location>
</feature>
<evidence type="ECO:0000256" key="5">
    <source>
        <dbReference type="PROSITE-ProRule" id="PRU00552"/>
    </source>
</evidence>
<proteinExistence type="predicted"/>
<dbReference type="OrthoDB" id="196131at2759"/>
<dbReference type="AlphaFoldDB" id="A0A8H8DJR4"/>
<sequence length="427" mass="46389">MHLVLDTNISVITIINISIGVLESTLSCSGESSNTERALNGPHRLPPYHHAPPPTLTRRAPAPRSRSRSPLLFPQAAAHAGRHPKPPTDIPRTARGPLSMADGRKRAAEAPPVVRRGVASDDGDDGIAAGKDGGAKRTKVDDVSGQAGNDPDEDVYALENSDDYVPYVPVKQRREQRLNALVSRRPRPGPDDGGEIDGRSSEEDEDAPKAGPKAGGTLLETALELKKKQLAEEGQKTEAELAAEEEKKILQAAVTKKQLASVTELAMGVVYTEPMKTTWRPPAKIRSTSQKEHEELRKTFHILVDGEDVAPPIKKFEDMRLPPQLLTYLKNKGIKTPTPIQIQGLPVALSGRDMIGIAFTGSGKTLTFSLPMGMLALEEECKMPLVRGEGPIGMIVCPSVSFERWPVTSQGRWFNTGIFNNLLPRSM</sequence>
<evidence type="ECO:0000256" key="4">
    <source>
        <dbReference type="ARBA" id="ARBA00022840"/>
    </source>
</evidence>
<feature type="region of interest" description="Disordered" evidence="6">
    <location>
        <begin position="179"/>
        <end position="215"/>
    </location>
</feature>
<dbReference type="PROSITE" id="PS51195">
    <property type="entry name" value="Q_MOTIF"/>
    <property type="match status" value="1"/>
</dbReference>
<feature type="domain" description="DEAD-box RNA helicase Q" evidence="7">
    <location>
        <begin position="314"/>
        <end position="342"/>
    </location>
</feature>
<dbReference type="EMBL" id="JAEFCI010004421">
    <property type="protein sequence ID" value="KAG5460958.1"/>
    <property type="molecule type" value="Genomic_DNA"/>
</dbReference>
<feature type="compositionally biased region" description="Low complexity" evidence="6">
    <location>
        <begin position="56"/>
        <end position="72"/>
    </location>
</feature>
<organism evidence="8 9">
    <name type="scientific">Olpidium bornovanus</name>
    <dbReference type="NCBI Taxonomy" id="278681"/>
    <lineage>
        <taxon>Eukaryota</taxon>
        <taxon>Fungi</taxon>
        <taxon>Fungi incertae sedis</taxon>
        <taxon>Olpidiomycota</taxon>
        <taxon>Olpidiomycotina</taxon>
        <taxon>Olpidiomycetes</taxon>
        <taxon>Olpidiales</taxon>
        <taxon>Olpidiaceae</taxon>
        <taxon>Olpidium</taxon>
    </lineage>
</organism>
<feature type="short sequence motif" description="Q motif" evidence="5">
    <location>
        <begin position="314"/>
        <end position="342"/>
    </location>
</feature>
<keyword evidence="4" id="KW-0067">ATP-binding</keyword>
<feature type="compositionally biased region" description="Basic and acidic residues" evidence="6">
    <location>
        <begin position="133"/>
        <end position="142"/>
    </location>
</feature>
<gene>
    <name evidence="8" type="ORF">BJ554DRAFT_6928</name>
</gene>
<evidence type="ECO:0000259" key="7">
    <source>
        <dbReference type="PROSITE" id="PS51195"/>
    </source>
</evidence>
<keyword evidence="1" id="KW-0547">Nucleotide-binding</keyword>
<evidence type="ECO:0000256" key="1">
    <source>
        <dbReference type="ARBA" id="ARBA00022741"/>
    </source>
</evidence>
<evidence type="ECO:0000256" key="3">
    <source>
        <dbReference type="ARBA" id="ARBA00022806"/>
    </source>
</evidence>
<dbReference type="GO" id="GO:0003724">
    <property type="term" value="F:RNA helicase activity"/>
    <property type="evidence" value="ECO:0007669"/>
    <property type="project" value="InterPro"/>
</dbReference>
<keyword evidence="9" id="KW-1185">Reference proteome</keyword>
<dbReference type="SUPFAM" id="SSF52540">
    <property type="entry name" value="P-loop containing nucleoside triphosphate hydrolases"/>
    <property type="match status" value="1"/>
</dbReference>
<evidence type="ECO:0000313" key="8">
    <source>
        <dbReference type="EMBL" id="KAG5460958.1"/>
    </source>
</evidence>
<dbReference type="InterPro" id="IPR027417">
    <property type="entry name" value="P-loop_NTPase"/>
</dbReference>
<reference evidence="8 9" key="1">
    <citation type="journal article" name="Sci. Rep.">
        <title>Genome-scale phylogenetic analyses confirm Olpidium as the closest living zoosporic fungus to the non-flagellated, terrestrial fungi.</title>
        <authorList>
            <person name="Chang Y."/>
            <person name="Rochon D."/>
            <person name="Sekimoto S."/>
            <person name="Wang Y."/>
            <person name="Chovatia M."/>
            <person name="Sandor L."/>
            <person name="Salamov A."/>
            <person name="Grigoriev I.V."/>
            <person name="Stajich J.E."/>
            <person name="Spatafora J.W."/>
        </authorList>
    </citation>
    <scope>NUCLEOTIDE SEQUENCE [LARGE SCALE GENOMIC DNA]</scope>
    <source>
        <strain evidence="8">S191</strain>
    </source>
</reference>
<comment type="caution">
    <text evidence="8">The sequence shown here is derived from an EMBL/GenBank/DDBJ whole genome shotgun (WGS) entry which is preliminary data.</text>
</comment>
<dbReference type="PANTHER" id="PTHR47958">
    <property type="entry name" value="ATP-DEPENDENT RNA HELICASE DBP3"/>
    <property type="match status" value="1"/>
</dbReference>
<dbReference type="Gene3D" id="3.40.50.300">
    <property type="entry name" value="P-loop containing nucleotide triphosphate hydrolases"/>
    <property type="match status" value="1"/>
</dbReference>
<evidence type="ECO:0000313" key="9">
    <source>
        <dbReference type="Proteomes" id="UP000673691"/>
    </source>
</evidence>
<feature type="region of interest" description="Disordered" evidence="6">
    <location>
        <begin position="28"/>
        <end position="161"/>
    </location>
</feature>
<accession>A0A8H8DJR4</accession>
<dbReference type="GO" id="GO:0016787">
    <property type="term" value="F:hydrolase activity"/>
    <property type="evidence" value="ECO:0007669"/>
    <property type="project" value="UniProtKB-KW"/>
</dbReference>